<evidence type="ECO:0008006" key="5">
    <source>
        <dbReference type="Google" id="ProtNLM"/>
    </source>
</evidence>
<proteinExistence type="predicted"/>
<feature type="region of interest" description="Disordered" evidence="1">
    <location>
        <begin position="125"/>
        <end position="149"/>
    </location>
</feature>
<dbReference type="Proteomes" id="UP001302949">
    <property type="component" value="Unassembled WGS sequence"/>
</dbReference>
<evidence type="ECO:0000313" key="3">
    <source>
        <dbReference type="EMBL" id="MEA5138556.1"/>
    </source>
</evidence>
<gene>
    <name evidence="3" type="ORF">VB248_05415</name>
</gene>
<keyword evidence="2" id="KW-1133">Transmembrane helix</keyword>
<comment type="caution">
    <text evidence="3">The sequence shown here is derived from an EMBL/GenBank/DDBJ whole genome shotgun (WGS) entry which is preliminary data.</text>
</comment>
<dbReference type="InterPro" id="IPR012373">
    <property type="entry name" value="Ferrdict_sens_TM"/>
</dbReference>
<dbReference type="RefSeq" id="WP_323295725.1">
    <property type="nucleotide sequence ID" value="NZ_JAYFUM010000006.1"/>
</dbReference>
<dbReference type="EMBL" id="JAYFUM010000006">
    <property type="protein sequence ID" value="MEA5138556.1"/>
    <property type="molecule type" value="Genomic_DNA"/>
</dbReference>
<dbReference type="PANTHER" id="PTHR30273">
    <property type="entry name" value="PERIPLASMIC SIGNAL SENSOR AND SIGMA FACTOR ACTIVATOR FECR-RELATED"/>
    <property type="match status" value="1"/>
</dbReference>
<sequence>MLSQEIFEQIHLYLSGQMDENTRADFEKLLQENPEMQEEFLIQKRIKEGLKAQHYKVQFQNIHQQLANEGVLNRSTKDSSKAIVKMPWKYISIAASVVFLFGFWWFWSNDKSEISVKNQDSFAKHTKPSVKKPDLAQEKQDTSNKTVGKVPQKHVLESRIVAYEKYVKTPTISSPFQQGKMMGISPSSIAAWEADSSALLQNIKRFKQYPALNAPEVLSSFKALGESRFENIRQQAEWYEALANLGNKQTKEAKEILNKIASTQNHPYQSSAETLLKEIQKMKVE</sequence>
<keyword evidence="4" id="KW-1185">Reference proteome</keyword>
<evidence type="ECO:0000313" key="4">
    <source>
        <dbReference type="Proteomes" id="UP001302949"/>
    </source>
</evidence>
<evidence type="ECO:0000256" key="1">
    <source>
        <dbReference type="SAM" id="MobiDB-lite"/>
    </source>
</evidence>
<dbReference type="PANTHER" id="PTHR30273:SF2">
    <property type="entry name" value="PROTEIN FECR"/>
    <property type="match status" value="1"/>
</dbReference>
<keyword evidence="2" id="KW-0472">Membrane</keyword>
<feature type="transmembrane region" description="Helical" evidence="2">
    <location>
        <begin position="90"/>
        <end position="107"/>
    </location>
</feature>
<feature type="compositionally biased region" description="Basic and acidic residues" evidence="1">
    <location>
        <begin position="131"/>
        <end position="142"/>
    </location>
</feature>
<organism evidence="3 4">
    <name type="scientific">Arcicella rigui</name>
    <dbReference type="NCBI Taxonomy" id="797020"/>
    <lineage>
        <taxon>Bacteria</taxon>
        <taxon>Pseudomonadati</taxon>
        <taxon>Bacteroidota</taxon>
        <taxon>Cytophagia</taxon>
        <taxon>Cytophagales</taxon>
        <taxon>Flectobacillaceae</taxon>
        <taxon>Arcicella</taxon>
    </lineage>
</organism>
<name>A0ABU5Q6S4_9BACT</name>
<keyword evidence="2" id="KW-0812">Transmembrane</keyword>
<accession>A0ABU5Q6S4</accession>
<evidence type="ECO:0000256" key="2">
    <source>
        <dbReference type="SAM" id="Phobius"/>
    </source>
</evidence>
<protein>
    <recommendedName>
        <fullName evidence="5">Anti-sigma factor</fullName>
    </recommendedName>
</protein>
<reference evidence="3 4" key="1">
    <citation type="submission" date="2023-12" db="EMBL/GenBank/DDBJ databases">
        <title>Novel species of the genus Arcicella isolated from rivers.</title>
        <authorList>
            <person name="Lu H."/>
        </authorList>
    </citation>
    <scope>NUCLEOTIDE SEQUENCE [LARGE SCALE GENOMIC DNA]</scope>
    <source>
        <strain evidence="3 4">KCTC 23307</strain>
    </source>
</reference>